<accession>A0ABS1ME06</accession>
<feature type="domain" description="HTH tetR-type" evidence="3">
    <location>
        <begin position="12"/>
        <end position="72"/>
    </location>
</feature>
<evidence type="ECO:0000313" key="5">
    <source>
        <dbReference type="Proteomes" id="UP000602198"/>
    </source>
</evidence>
<keyword evidence="1 2" id="KW-0238">DNA-binding</keyword>
<feature type="DNA-binding region" description="H-T-H motif" evidence="2">
    <location>
        <begin position="35"/>
        <end position="54"/>
    </location>
</feature>
<dbReference type="Pfam" id="PF00440">
    <property type="entry name" value="TetR_N"/>
    <property type="match status" value="1"/>
</dbReference>
<dbReference type="RefSeq" id="WP_201954670.1">
    <property type="nucleotide sequence ID" value="NZ_JAERRJ010000013.1"/>
</dbReference>
<proteinExistence type="predicted"/>
<dbReference type="SUPFAM" id="SSF46689">
    <property type="entry name" value="Homeodomain-like"/>
    <property type="match status" value="1"/>
</dbReference>
<dbReference type="PRINTS" id="PR00455">
    <property type="entry name" value="HTHTETR"/>
</dbReference>
<dbReference type="InterPro" id="IPR050109">
    <property type="entry name" value="HTH-type_TetR-like_transc_reg"/>
</dbReference>
<dbReference type="Proteomes" id="UP000602198">
    <property type="component" value="Unassembled WGS sequence"/>
</dbReference>
<dbReference type="EMBL" id="JAERRJ010000013">
    <property type="protein sequence ID" value="MBL1078809.1"/>
    <property type="molecule type" value="Genomic_DNA"/>
</dbReference>
<dbReference type="PANTHER" id="PTHR30055:SF158">
    <property type="entry name" value="POSSIBLE TRANSCRIPTIONAL REGULATORY PROTEIN (PROBABLY TETR-FAMILY)"/>
    <property type="match status" value="1"/>
</dbReference>
<dbReference type="PANTHER" id="PTHR30055">
    <property type="entry name" value="HTH-TYPE TRANSCRIPTIONAL REGULATOR RUTR"/>
    <property type="match status" value="1"/>
</dbReference>
<name>A0ABS1ME06_9NOCA</name>
<keyword evidence="5" id="KW-1185">Reference proteome</keyword>
<evidence type="ECO:0000256" key="2">
    <source>
        <dbReference type="PROSITE-ProRule" id="PRU00335"/>
    </source>
</evidence>
<dbReference type="Gene3D" id="1.10.357.10">
    <property type="entry name" value="Tetracycline Repressor, domain 2"/>
    <property type="match status" value="1"/>
</dbReference>
<dbReference type="InterPro" id="IPR009057">
    <property type="entry name" value="Homeodomain-like_sf"/>
</dbReference>
<dbReference type="InterPro" id="IPR001647">
    <property type="entry name" value="HTH_TetR"/>
</dbReference>
<evidence type="ECO:0000256" key="1">
    <source>
        <dbReference type="ARBA" id="ARBA00023125"/>
    </source>
</evidence>
<evidence type="ECO:0000313" key="4">
    <source>
        <dbReference type="EMBL" id="MBL1078809.1"/>
    </source>
</evidence>
<dbReference type="PROSITE" id="PS50977">
    <property type="entry name" value="HTH_TETR_2"/>
    <property type="match status" value="1"/>
</dbReference>
<evidence type="ECO:0000259" key="3">
    <source>
        <dbReference type="PROSITE" id="PS50977"/>
    </source>
</evidence>
<reference evidence="4 5" key="1">
    <citation type="submission" date="2021-01" db="EMBL/GenBank/DDBJ databases">
        <title>WGS of actinomycetes isolated from Thailand.</title>
        <authorList>
            <person name="Thawai C."/>
        </authorList>
    </citation>
    <scope>NUCLEOTIDE SEQUENCE [LARGE SCALE GENOMIC DNA]</scope>
    <source>
        <strain evidence="4 5">LPG 2</strain>
    </source>
</reference>
<gene>
    <name evidence="4" type="ORF">JK358_30835</name>
</gene>
<comment type="caution">
    <text evidence="4">The sequence shown here is derived from an EMBL/GenBank/DDBJ whole genome shotgun (WGS) entry which is preliminary data.</text>
</comment>
<organism evidence="4 5">
    <name type="scientific">Nocardia acididurans</name>
    <dbReference type="NCBI Taxonomy" id="2802282"/>
    <lineage>
        <taxon>Bacteria</taxon>
        <taxon>Bacillati</taxon>
        <taxon>Actinomycetota</taxon>
        <taxon>Actinomycetes</taxon>
        <taxon>Mycobacteriales</taxon>
        <taxon>Nocardiaceae</taxon>
        <taxon>Nocardia</taxon>
    </lineage>
</organism>
<sequence length="197" mass="21468">MSRAGSKGVPREQREQQILDIATDEFGTHGYAHASMNRIASAADVSKPLIYTYFGSRDGLHAACVHRAGRVLTEAVAAAQTASGVPDRAIATLSAIFHALDGHTRRWTLIYDTTLPRESDAHLTARRYQQELNAMGSQGVGQILSAAADSDPDDHSLLVALWFGIVSTTVAWWGEHPHHSPDAMTERCLRVITAIRQ</sequence>
<protein>
    <submittedName>
        <fullName evidence="4">TetR/AcrR family transcriptional regulator</fullName>
    </submittedName>
</protein>